<name>A0A2W4W8Q5_9CYAN</name>
<protein>
    <submittedName>
        <fullName evidence="3">mRNA-degrading endonuclease</fullName>
    </submittedName>
</protein>
<evidence type="ECO:0000256" key="1">
    <source>
        <dbReference type="ARBA" id="ARBA00007521"/>
    </source>
</evidence>
<sequence length="111" mass="12520">MVKPYIPDRGDIVWLDFDPQAGHEQSGHRPAFVISPIAYNQRSNLALLCPITSKTKGWKFEVLLTDTKTKGVILADQIKSLDWQVRRIDFIEKASVSIIDEVIGKIEALLT</sequence>
<keyword evidence="3" id="KW-0378">Hydrolase</keyword>
<dbReference type="Gene3D" id="2.30.30.110">
    <property type="match status" value="1"/>
</dbReference>
<evidence type="ECO:0000256" key="2">
    <source>
        <dbReference type="ARBA" id="ARBA00022649"/>
    </source>
</evidence>
<dbReference type="GO" id="GO:0016075">
    <property type="term" value="P:rRNA catabolic process"/>
    <property type="evidence" value="ECO:0007669"/>
    <property type="project" value="TreeGrafter"/>
</dbReference>
<dbReference type="Pfam" id="PF02452">
    <property type="entry name" value="PemK_toxin"/>
    <property type="match status" value="1"/>
</dbReference>
<dbReference type="InterPro" id="IPR011067">
    <property type="entry name" value="Plasmid_toxin/cell-grow_inhib"/>
</dbReference>
<dbReference type="GO" id="GO:0004521">
    <property type="term" value="F:RNA endonuclease activity"/>
    <property type="evidence" value="ECO:0007669"/>
    <property type="project" value="TreeGrafter"/>
</dbReference>
<dbReference type="PANTHER" id="PTHR33988">
    <property type="entry name" value="ENDORIBONUCLEASE MAZF-RELATED"/>
    <property type="match status" value="1"/>
</dbReference>
<reference evidence="3 4" key="1">
    <citation type="submission" date="2018-04" db="EMBL/GenBank/DDBJ databases">
        <authorList>
            <person name="Go L.Y."/>
            <person name="Mitchell J.A."/>
        </authorList>
    </citation>
    <scope>NUCLEOTIDE SEQUENCE [LARGE SCALE GENOMIC DNA]</scope>
    <source>
        <strain evidence="3">ULC066bin1</strain>
    </source>
</reference>
<comment type="similarity">
    <text evidence="1">Belongs to the PemK/MazF family.</text>
</comment>
<keyword evidence="3" id="KW-0540">Nuclease</keyword>
<accession>A0A2W4W8Q5</accession>
<organism evidence="3 4">
    <name type="scientific">Pseudanabaena frigida</name>
    <dbReference type="NCBI Taxonomy" id="945775"/>
    <lineage>
        <taxon>Bacteria</taxon>
        <taxon>Bacillati</taxon>
        <taxon>Cyanobacteriota</taxon>
        <taxon>Cyanophyceae</taxon>
        <taxon>Pseudanabaenales</taxon>
        <taxon>Pseudanabaenaceae</taxon>
        <taxon>Pseudanabaena</taxon>
    </lineage>
</organism>
<evidence type="ECO:0000313" key="4">
    <source>
        <dbReference type="Proteomes" id="UP000249467"/>
    </source>
</evidence>
<dbReference type="AlphaFoldDB" id="A0A2W4W8Q5"/>
<dbReference type="GO" id="GO:0006402">
    <property type="term" value="P:mRNA catabolic process"/>
    <property type="evidence" value="ECO:0007669"/>
    <property type="project" value="TreeGrafter"/>
</dbReference>
<dbReference type="SUPFAM" id="SSF50118">
    <property type="entry name" value="Cell growth inhibitor/plasmid maintenance toxic component"/>
    <property type="match status" value="1"/>
</dbReference>
<dbReference type="PANTHER" id="PTHR33988:SF3">
    <property type="entry name" value="ENDORIBONUCLEASE TOXIN CHPB-RELATED"/>
    <property type="match status" value="1"/>
</dbReference>
<dbReference type="EMBL" id="QBML01000013">
    <property type="protein sequence ID" value="PZO40802.1"/>
    <property type="molecule type" value="Genomic_DNA"/>
</dbReference>
<proteinExistence type="inferred from homology"/>
<dbReference type="NCBIfam" id="NF007386">
    <property type="entry name" value="PRK09907.1"/>
    <property type="match status" value="1"/>
</dbReference>
<reference evidence="3 4" key="2">
    <citation type="submission" date="2018-06" db="EMBL/GenBank/DDBJ databases">
        <title>Metagenomic assembly of (sub)arctic Cyanobacteria and their associated microbiome from non-axenic cultures.</title>
        <authorList>
            <person name="Baurain D."/>
        </authorList>
    </citation>
    <scope>NUCLEOTIDE SEQUENCE [LARGE SCALE GENOMIC DNA]</scope>
    <source>
        <strain evidence="3">ULC066bin1</strain>
    </source>
</reference>
<gene>
    <name evidence="3" type="ORF">DCF19_10850</name>
</gene>
<keyword evidence="2" id="KW-1277">Toxin-antitoxin system</keyword>
<evidence type="ECO:0000313" key="3">
    <source>
        <dbReference type="EMBL" id="PZO40802.1"/>
    </source>
</evidence>
<dbReference type="InterPro" id="IPR003477">
    <property type="entry name" value="PemK-like"/>
</dbReference>
<comment type="caution">
    <text evidence="3">The sequence shown here is derived from an EMBL/GenBank/DDBJ whole genome shotgun (WGS) entry which is preliminary data.</text>
</comment>
<dbReference type="Proteomes" id="UP000249467">
    <property type="component" value="Unassembled WGS sequence"/>
</dbReference>
<dbReference type="GO" id="GO:0003677">
    <property type="term" value="F:DNA binding"/>
    <property type="evidence" value="ECO:0007669"/>
    <property type="project" value="InterPro"/>
</dbReference>
<keyword evidence="3" id="KW-0255">Endonuclease</keyword>